<dbReference type="AlphaFoldDB" id="A0A9P7R498"/>
<dbReference type="EMBL" id="JAESDN010000007">
    <property type="protein sequence ID" value="KAG7047969.1"/>
    <property type="molecule type" value="Genomic_DNA"/>
</dbReference>
<proteinExistence type="predicted"/>
<dbReference type="Proteomes" id="UP000699042">
    <property type="component" value="Unassembled WGS sequence"/>
</dbReference>
<reference evidence="1" key="1">
    <citation type="submission" date="2021-05" db="EMBL/GenBank/DDBJ databases">
        <title>Comparative genomics of three Colletotrichum scovillei strains and genetic complementation revealed genes involved fungal growth and virulence on chili pepper.</title>
        <authorList>
            <person name="Hsieh D.-K."/>
            <person name="Chuang S.-C."/>
            <person name="Chen C.-Y."/>
            <person name="Chao Y.-T."/>
            <person name="Lu M.-Y.J."/>
            <person name="Lee M.-H."/>
            <person name="Shih M.-C."/>
        </authorList>
    </citation>
    <scope>NUCLEOTIDE SEQUENCE</scope>
    <source>
        <strain evidence="1">Coll-153</strain>
    </source>
</reference>
<feature type="non-terminal residue" evidence="1">
    <location>
        <position position="28"/>
    </location>
</feature>
<comment type="caution">
    <text evidence="1">The sequence shown here is derived from an EMBL/GenBank/DDBJ whole genome shotgun (WGS) entry which is preliminary data.</text>
</comment>
<evidence type="ECO:0000313" key="2">
    <source>
        <dbReference type="Proteomes" id="UP000699042"/>
    </source>
</evidence>
<accession>A0A9P7R498</accession>
<organism evidence="1 2">
    <name type="scientific">Colletotrichum scovillei</name>
    <dbReference type="NCBI Taxonomy" id="1209932"/>
    <lineage>
        <taxon>Eukaryota</taxon>
        <taxon>Fungi</taxon>
        <taxon>Dikarya</taxon>
        <taxon>Ascomycota</taxon>
        <taxon>Pezizomycotina</taxon>
        <taxon>Sordariomycetes</taxon>
        <taxon>Hypocreomycetidae</taxon>
        <taxon>Glomerellales</taxon>
        <taxon>Glomerellaceae</taxon>
        <taxon>Colletotrichum</taxon>
        <taxon>Colletotrichum acutatum species complex</taxon>
    </lineage>
</organism>
<protein>
    <submittedName>
        <fullName evidence="1">Uncharacterized protein</fullName>
    </submittedName>
</protein>
<keyword evidence="2" id="KW-1185">Reference proteome</keyword>
<sequence length="28" mass="2897">MIQGTLVLASLPPSLVVPEMSTGNASRK</sequence>
<name>A0A9P7R498_9PEZI</name>
<gene>
    <name evidence="1" type="ORF">JMJ77_011307</name>
</gene>
<evidence type="ECO:0000313" key="1">
    <source>
        <dbReference type="EMBL" id="KAG7047969.1"/>
    </source>
</evidence>